<dbReference type="Proteomes" id="UP000289726">
    <property type="component" value="Chromosome"/>
</dbReference>
<dbReference type="EMBL" id="CP035949">
    <property type="protein sequence ID" value="QBF23663.1"/>
    <property type="molecule type" value="Genomic_DNA"/>
</dbReference>
<evidence type="ECO:0000313" key="2">
    <source>
        <dbReference type="EMBL" id="QBF23663.1"/>
    </source>
</evidence>
<gene>
    <name evidence="2" type="ORF">EXT02_00225</name>
</gene>
<protein>
    <submittedName>
        <fullName evidence="2">Uncharacterized protein</fullName>
    </submittedName>
</protein>
<proteinExistence type="predicted"/>
<keyword evidence="1" id="KW-1133">Transmembrane helix</keyword>
<sequence>MIIIIGNFLGIGQFKPKGQIITEHELWKKLESRKIKSVRYSKGGTRQMKSFSTYHNVEIQDIDDNFFKTKLYHVDMIYLIKQVPSQKVFHLNVIVLLFDILVPAQVIIFVVYILRQNNLLGGNMSGKTKISASQKSLLLSKMWHETKKKKKNSKN</sequence>
<keyword evidence="1" id="KW-0812">Transmembrane</keyword>
<evidence type="ECO:0000313" key="3">
    <source>
        <dbReference type="Proteomes" id="UP000289726"/>
    </source>
</evidence>
<accession>A0A4P6MBS2</accession>
<reference evidence="2 3" key="1">
    <citation type="submission" date="2019-02" db="EMBL/GenBank/DDBJ databases">
        <title>Draft Genome Sequence of Maize Bushy Stunt-like Phytoplasma group 16SrI-B (Aster yellows) in South Africa.</title>
        <authorList>
            <person name="Coetzee B."/>
            <person name="Douglas-Smit N."/>
            <person name="Maree H.J."/>
            <person name="Burger J.T."/>
            <person name="Kruger K."/>
            <person name="Pietersen G."/>
        </authorList>
    </citation>
    <scope>NUCLEOTIDE SEQUENCE [LARGE SCALE GENOMIC DNA]</scope>
    <source>
        <strain evidence="2 3">De Villa</strain>
    </source>
</reference>
<keyword evidence="3" id="KW-1185">Reference proteome</keyword>
<dbReference type="AlphaFoldDB" id="A0A4P6MBS2"/>
<feature type="transmembrane region" description="Helical" evidence="1">
    <location>
        <begin position="89"/>
        <end position="114"/>
    </location>
</feature>
<organism evidence="2 3">
    <name type="scientific">'Catharanthus roseus' aster yellows phytoplasma</name>
    <dbReference type="NCBI Taxonomy" id="1193712"/>
    <lineage>
        <taxon>Bacteria</taxon>
        <taxon>Bacillati</taxon>
        <taxon>Mycoplasmatota</taxon>
        <taxon>Mollicutes</taxon>
        <taxon>Acholeplasmatales</taxon>
        <taxon>Acholeplasmataceae</taxon>
        <taxon>Candidatus Phytoplasma</taxon>
        <taxon>16SrI (Aster yellows group)</taxon>
    </lineage>
</organism>
<keyword evidence="1" id="KW-0472">Membrane</keyword>
<evidence type="ECO:0000256" key="1">
    <source>
        <dbReference type="SAM" id="Phobius"/>
    </source>
</evidence>
<name>A0A4P6MBS2_9MOLU</name>